<comment type="caution">
    <text evidence="1">The sequence shown here is derived from an EMBL/GenBank/DDBJ whole genome shotgun (WGS) entry which is preliminary data.</text>
</comment>
<gene>
    <name evidence="1" type="ORF">ACFFHF_22185</name>
</gene>
<evidence type="ECO:0000313" key="1">
    <source>
        <dbReference type="EMBL" id="MFC0477901.1"/>
    </source>
</evidence>
<dbReference type="Proteomes" id="UP001589738">
    <property type="component" value="Unassembled WGS sequence"/>
</dbReference>
<keyword evidence="2" id="KW-1185">Reference proteome</keyword>
<accession>A0ABV6L0N7</accession>
<sequence>MIMTQRYFTVTRKIVDGTQVVLHQEQLIKMFKDKITTSASTFSLSNVHDISFRKLTEELGILYLHTNQGLFPYKVREEPHGFIAMFYKLKN</sequence>
<protein>
    <submittedName>
        <fullName evidence="1">Uncharacterized protein</fullName>
    </submittedName>
</protein>
<organism evidence="1 2">
    <name type="scientific">Robertmurraya beringensis</name>
    <dbReference type="NCBI Taxonomy" id="641660"/>
    <lineage>
        <taxon>Bacteria</taxon>
        <taxon>Bacillati</taxon>
        <taxon>Bacillota</taxon>
        <taxon>Bacilli</taxon>
        <taxon>Bacillales</taxon>
        <taxon>Bacillaceae</taxon>
        <taxon>Robertmurraya</taxon>
    </lineage>
</organism>
<reference evidence="1 2" key="1">
    <citation type="submission" date="2024-09" db="EMBL/GenBank/DDBJ databases">
        <authorList>
            <person name="Sun Q."/>
            <person name="Mori K."/>
        </authorList>
    </citation>
    <scope>NUCLEOTIDE SEQUENCE [LARGE SCALE GENOMIC DNA]</scope>
    <source>
        <strain evidence="1 2">CGMCC 1.9126</strain>
    </source>
</reference>
<name>A0ABV6L0N7_9BACI</name>
<dbReference type="EMBL" id="JBHLUU010000126">
    <property type="protein sequence ID" value="MFC0477901.1"/>
    <property type="molecule type" value="Genomic_DNA"/>
</dbReference>
<evidence type="ECO:0000313" key="2">
    <source>
        <dbReference type="Proteomes" id="UP001589738"/>
    </source>
</evidence>
<dbReference type="RefSeq" id="WP_340904217.1">
    <property type="nucleotide sequence ID" value="NZ_JBHLUU010000126.1"/>
</dbReference>
<proteinExistence type="predicted"/>